<dbReference type="NCBIfam" id="TIGR00536">
    <property type="entry name" value="hemK_fam"/>
    <property type="match status" value="1"/>
</dbReference>
<dbReference type="InterPro" id="IPR050320">
    <property type="entry name" value="N5-glutamine_MTase"/>
</dbReference>
<protein>
    <recommendedName>
        <fullName evidence="4">Methyltransferase domain-containing protein</fullName>
    </recommendedName>
</protein>
<dbReference type="Gene3D" id="1.10.8.10">
    <property type="entry name" value="DNA helicase RuvA subunit, C-terminal domain"/>
    <property type="match status" value="1"/>
</dbReference>
<dbReference type="GO" id="GO:0032259">
    <property type="term" value="P:methylation"/>
    <property type="evidence" value="ECO:0007669"/>
    <property type="project" value="UniProtKB-KW"/>
</dbReference>
<gene>
    <name evidence="5" type="ORF">BATDEDRAFT_91674</name>
</gene>
<dbReference type="OrthoDB" id="269872at2759"/>
<feature type="domain" description="Methyltransferase" evidence="4">
    <location>
        <begin position="226"/>
        <end position="274"/>
    </location>
</feature>
<name>F4PBH8_BATDJ</name>
<evidence type="ECO:0000259" key="4">
    <source>
        <dbReference type="Pfam" id="PF13847"/>
    </source>
</evidence>
<dbReference type="HOGENOM" id="CLU_645544_0_0_1"/>
<sequence>MTDTSQQPIEYHSDQYFQEQLDSGINSSYIHGAIAGVVSGAAAFAICSVTKQSRYATGVISACKPLSIHMIEKLATVCDGSIAQASCELRWLTEAIVRRRLGSFSSRRQAAGIHHKLHCPAARQSVSQVLNELSSPSVIDSPAAVEQVVLSRLSSIEQLRLDRWIHDRCIAHKPLQYILGTQPFCGLDISVRRPTLIPRWETEEWTLSLADRIHAKTANQQLPKPLRILELCSGSGCISLALSKKLGIHAHIVGVDISLSAILLARFNQRKLMIGCVGNGSSQQLFFDQGDLFDNEFVGRLLSQMSSRLPNLVDPRFDMIISNPPYISPTEYDSLDSSVKMWEDQRALLASDEHGIRFYRRIEELADDLLLPLSHACQQYDLPRIVFEIGNTQGSAVKSQLGNRQWRRTDLVQDMAGHDRVILKY</sequence>
<dbReference type="InterPro" id="IPR004556">
    <property type="entry name" value="HemK-like"/>
</dbReference>
<organism evidence="5 6">
    <name type="scientific">Batrachochytrium dendrobatidis (strain JAM81 / FGSC 10211)</name>
    <name type="common">Frog chytrid fungus</name>
    <dbReference type="NCBI Taxonomy" id="684364"/>
    <lineage>
        <taxon>Eukaryota</taxon>
        <taxon>Fungi</taxon>
        <taxon>Fungi incertae sedis</taxon>
        <taxon>Chytridiomycota</taxon>
        <taxon>Chytridiomycota incertae sedis</taxon>
        <taxon>Chytridiomycetes</taxon>
        <taxon>Rhizophydiales</taxon>
        <taxon>Rhizophydiales incertae sedis</taxon>
        <taxon>Batrachochytrium</taxon>
    </lineage>
</organism>
<evidence type="ECO:0000313" key="5">
    <source>
        <dbReference type="EMBL" id="EGF77446.1"/>
    </source>
</evidence>
<dbReference type="PANTHER" id="PTHR18895">
    <property type="entry name" value="HEMK METHYLTRANSFERASE"/>
    <property type="match status" value="1"/>
</dbReference>
<evidence type="ECO:0000313" key="6">
    <source>
        <dbReference type="Proteomes" id="UP000007241"/>
    </source>
</evidence>
<evidence type="ECO:0000256" key="2">
    <source>
        <dbReference type="ARBA" id="ARBA00022679"/>
    </source>
</evidence>
<dbReference type="RefSeq" id="XP_006682081.1">
    <property type="nucleotide sequence ID" value="XM_006682018.1"/>
</dbReference>
<dbReference type="InterPro" id="IPR029063">
    <property type="entry name" value="SAM-dependent_MTases_sf"/>
</dbReference>
<dbReference type="Gene3D" id="3.40.50.150">
    <property type="entry name" value="Vaccinia Virus protein VP39"/>
    <property type="match status" value="1"/>
</dbReference>
<accession>F4PBH8</accession>
<dbReference type="InParanoid" id="F4PBH8"/>
<dbReference type="InterPro" id="IPR025714">
    <property type="entry name" value="Methyltranfer_dom"/>
</dbReference>
<dbReference type="FunCoup" id="F4PBH8">
    <property type="interactions" value="7"/>
</dbReference>
<dbReference type="PANTHER" id="PTHR18895:SF74">
    <property type="entry name" value="MTRF1L RELEASE FACTOR GLUTAMINE METHYLTRANSFERASE"/>
    <property type="match status" value="1"/>
</dbReference>
<dbReference type="EMBL" id="GL882892">
    <property type="protein sequence ID" value="EGF77446.1"/>
    <property type="molecule type" value="Genomic_DNA"/>
</dbReference>
<dbReference type="GO" id="GO:0006415">
    <property type="term" value="P:translational termination"/>
    <property type="evidence" value="ECO:0000318"/>
    <property type="project" value="GO_Central"/>
</dbReference>
<dbReference type="GO" id="GO:0036009">
    <property type="term" value="F:protein-glutamine N-methyltransferase activity"/>
    <property type="evidence" value="ECO:0000318"/>
    <property type="project" value="GO_Central"/>
</dbReference>
<dbReference type="SUPFAM" id="SSF53335">
    <property type="entry name" value="S-adenosyl-L-methionine-dependent methyltransferases"/>
    <property type="match status" value="1"/>
</dbReference>
<keyword evidence="2" id="KW-0808">Transferase</keyword>
<keyword evidence="3" id="KW-0949">S-adenosyl-L-methionine</keyword>
<dbReference type="OMA" id="ANTHVNG"/>
<dbReference type="PROSITE" id="PS00092">
    <property type="entry name" value="N6_MTASE"/>
    <property type="match status" value="1"/>
</dbReference>
<reference evidence="5 6" key="1">
    <citation type="submission" date="2009-12" db="EMBL/GenBank/DDBJ databases">
        <title>The draft genome of Batrachochytrium dendrobatidis.</title>
        <authorList>
            <consortium name="US DOE Joint Genome Institute (JGI-PGF)"/>
            <person name="Kuo A."/>
            <person name="Salamov A."/>
            <person name="Schmutz J."/>
            <person name="Lucas S."/>
            <person name="Pitluck S."/>
            <person name="Rosenblum E."/>
            <person name="Stajich J."/>
            <person name="Eisen M."/>
            <person name="Grigoriev I.V."/>
        </authorList>
    </citation>
    <scope>NUCLEOTIDE SEQUENCE [LARGE SCALE GENOMIC DNA]</scope>
    <source>
        <strain evidence="6">JAM81 / FGSC 10211</strain>
    </source>
</reference>
<dbReference type="CDD" id="cd02440">
    <property type="entry name" value="AdoMet_MTases"/>
    <property type="match status" value="1"/>
</dbReference>
<proteinExistence type="predicted"/>
<dbReference type="Pfam" id="PF13847">
    <property type="entry name" value="Methyltransf_31"/>
    <property type="match status" value="1"/>
</dbReference>
<keyword evidence="6" id="KW-1185">Reference proteome</keyword>
<dbReference type="AlphaFoldDB" id="F4PBH8"/>
<dbReference type="GeneID" id="18244351"/>
<dbReference type="InterPro" id="IPR002052">
    <property type="entry name" value="DNA_methylase_N6_adenine_CS"/>
</dbReference>
<dbReference type="Proteomes" id="UP000007241">
    <property type="component" value="Unassembled WGS sequence"/>
</dbReference>
<dbReference type="STRING" id="684364.F4PBH8"/>
<evidence type="ECO:0000256" key="1">
    <source>
        <dbReference type="ARBA" id="ARBA00022603"/>
    </source>
</evidence>
<dbReference type="GO" id="GO:0003676">
    <property type="term" value="F:nucleic acid binding"/>
    <property type="evidence" value="ECO:0007669"/>
    <property type="project" value="InterPro"/>
</dbReference>
<evidence type="ECO:0000256" key="3">
    <source>
        <dbReference type="ARBA" id="ARBA00022691"/>
    </source>
</evidence>
<keyword evidence="1" id="KW-0489">Methyltransferase</keyword>